<feature type="coiled-coil region" evidence="6">
    <location>
        <begin position="190"/>
        <end position="224"/>
    </location>
</feature>
<dbReference type="Pfam" id="PF13624">
    <property type="entry name" value="SurA_N_3"/>
    <property type="match status" value="1"/>
</dbReference>
<organism evidence="8 9">
    <name type="scientific">Gracilibacillus oryzae</name>
    <dbReference type="NCBI Taxonomy" id="1672701"/>
    <lineage>
        <taxon>Bacteria</taxon>
        <taxon>Bacillati</taxon>
        <taxon>Bacillota</taxon>
        <taxon>Bacilli</taxon>
        <taxon>Bacillales</taxon>
        <taxon>Bacillaceae</taxon>
        <taxon>Gracilibacillus</taxon>
    </lineage>
</organism>
<gene>
    <name evidence="8" type="ORF">F9U64_21890</name>
</gene>
<dbReference type="Proteomes" id="UP000480246">
    <property type="component" value="Unassembled WGS sequence"/>
</dbReference>
<dbReference type="GO" id="GO:0003755">
    <property type="term" value="F:peptidyl-prolyl cis-trans isomerase activity"/>
    <property type="evidence" value="ECO:0007669"/>
    <property type="project" value="UniProtKB-KW"/>
</dbReference>
<feature type="region of interest" description="Disordered" evidence="7">
    <location>
        <begin position="32"/>
        <end position="61"/>
    </location>
</feature>
<keyword evidence="3" id="KW-0732">Signal</keyword>
<evidence type="ECO:0000313" key="9">
    <source>
        <dbReference type="Proteomes" id="UP000480246"/>
    </source>
</evidence>
<evidence type="ECO:0000256" key="6">
    <source>
        <dbReference type="SAM" id="Coils"/>
    </source>
</evidence>
<accession>A0A7C8GQH0</accession>
<evidence type="ECO:0000256" key="5">
    <source>
        <dbReference type="ARBA" id="ARBA00023235"/>
    </source>
</evidence>
<evidence type="ECO:0000256" key="7">
    <source>
        <dbReference type="SAM" id="MobiDB-lite"/>
    </source>
</evidence>
<feature type="compositionally biased region" description="Acidic residues" evidence="7">
    <location>
        <begin position="32"/>
        <end position="41"/>
    </location>
</feature>
<dbReference type="PROSITE" id="PS51257">
    <property type="entry name" value="PROKAR_LIPOPROTEIN"/>
    <property type="match status" value="1"/>
</dbReference>
<name>A0A7C8GQH0_9BACI</name>
<evidence type="ECO:0000313" key="8">
    <source>
        <dbReference type="EMBL" id="KAB8125719.1"/>
    </source>
</evidence>
<comment type="caution">
    <text evidence="8">The sequence shown here is derived from an EMBL/GenBank/DDBJ whole genome shotgun (WGS) entry which is preliminary data.</text>
</comment>
<evidence type="ECO:0000256" key="1">
    <source>
        <dbReference type="ARBA" id="ARBA00000971"/>
    </source>
</evidence>
<dbReference type="OrthoDB" id="2969382at2"/>
<dbReference type="InterPro" id="IPR050245">
    <property type="entry name" value="PrsA_foldase"/>
</dbReference>
<protein>
    <recommendedName>
        <fullName evidence="2">peptidylprolyl isomerase</fullName>
        <ecNumber evidence="2">5.2.1.8</ecNumber>
    </recommendedName>
</protein>
<dbReference type="AlphaFoldDB" id="A0A7C8GQH0"/>
<dbReference type="SUPFAM" id="SSF109998">
    <property type="entry name" value="Triger factor/SurA peptide-binding domain-like"/>
    <property type="match status" value="1"/>
</dbReference>
<dbReference type="InterPro" id="IPR027304">
    <property type="entry name" value="Trigger_fact/SurA_dom_sf"/>
</dbReference>
<dbReference type="EC" id="5.2.1.8" evidence="2"/>
<evidence type="ECO:0000256" key="4">
    <source>
        <dbReference type="ARBA" id="ARBA00023110"/>
    </source>
</evidence>
<dbReference type="PANTHER" id="PTHR47245:SF1">
    <property type="entry name" value="FOLDASE PROTEIN PRSA"/>
    <property type="match status" value="1"/>
</dbReference>
<reference evidence="8 9" key="1">
    <citation type="submission" date="2019-10" db="EMBL/GenBank/DDBJ databases">
        <title>Gracilibacillus sp. nov. isolated from rice seeds.</title>
        <authorList>
            <person name="He S."/>
        </authorList>
    </citation>
    <scope>NUCLEOTIDE SEQUENCE [LARGE SCALE GENOMIC DNA]</scope>
    <source>
        <strain evidence="8 9">TD8</strain>
    </source>
</reference>
<keyword evidence="6" id="KW-0175">Coiled coil</keyword>
<evidence type="ECO:0000256" key="3">
    <source>
        <dbReference type="ARBA" id="ARBA00022729"/>
    </source>
</evidence>
<keyword evidence="4" id="KW-0697">Rotamase</keyword>
<evidence type="ECO:0000256" key="2">
    <source>
        <dbReference type="ARBA" id="ARBA00013194"/>
    </source>
</evidence>
<dbReference type="PANTHER" id="PTHR47245">
    <property type="entry name" value="PEPTIDYLPROLYL ISOMERASE"/>
    <property type="match status" value="1"/>
</dbReference>
<proteinExistence type="predicted"/>
<dbReference type="EMBL" id="WEID01000129">
    <property type="protein sequence ID" value="KAB8125719.1"/>
    <property type="molecule type" value="Genomic_DNA"/>
</dbReference>
<sequence length="241" mass="27277">MERGGIFMKKILLFLTSIGIAFVLVACNGEENQDTSEENEQTEQNSDAGQAAQFDEVDPDTPVAEVNGEEIIGKEYNRLYPQVVNFLSQYGQDTSDTEAVKEQVLNELVTQRLIIQEAEEQGIQVTDEEVTSEIESLKEQYGEDYATALEASGFTEESFQQQLAKDMIRTKYIETQLDTEVTDEEVQAYYDDLVANSEQEIGELSEVEEQIKQALSQQKQQEQLQPKIEELRNAANIELLI</sequence>
<dbReference type="Gene3D" id="1.10.4030.10">
    <property type="entry name" value="Porin chaperone SurA, peptide-binding domain"/>
    <property type="match status" value="1"/>
</dbReference>
<keyword evidence="5" id="KW-0413">Isomerase</keyword>
<comment type="catalytic activity">
    <reaction evidence="1">
        <text>[protein]-peptidylproline (omega=180) = [protein]-peptidylproline (omega=0)</text>
        <dbReference type="Rhea" id="RHEA:16237"/>
        <dbReference type="Rhea" id="RHEA-COMP:10747"/>
        <dbReference type="Rhea" id="RHEA-COMP:10748"/>
        <dbReference type="ChEBI" id="CHEBI:83833"/>
        <dbReference type="ChEBI" id="CHEBI:83834"/>
        <dbReference type="EC" id="5.2.1.8"/>
    </reaction>
</comment>
<keyword evidence="9" id="KW-1185">Reference proteome</keyword>